<sequence length="49" mass="5689">VSPPNEHALIDGRPWWQRYQPVSYKLQSRSGTEAEFIDMVDRCNKAGVR</sequence>
<dbReference type="PANTHER" id="PTHR43447">
    <property type="entry name" value="ALPHA-AMYLASE"/>
    <property type="match status" value="1"/>
</dbReference>
<dbReference type="AlphaFoldDB" id="A0A822B1Y1"/>
<protein>
    <submittedName>
        <fullName evidence="2">Uncharacterized protein</fullName>
    </submittedName>
</protein>
<proteinExistence type="inferred from homology"/>
<dbReference type="Gene3D" id="3.20.20.80">
    <property type="entry name" value="Glycosidases"/>
    <property type="match status" value="1"/>
</dbReference>
<evidence type="ECO:0000256" key="1">
    <source>
        <dbReference type="ARBA" id="ARBA00008061"/>
    </source>
</evidence>
<feature type="non-terminal residue" evidence="2">
    <location>
        <position position="1"/>
    </location>
</feature>
<gene>
    <name evidence="2" type="ORF">UJA718_LOCUS50534</name>
</gene>
<keyword evidence="3" id="KW-1185">Reference proteome</keyword>
<dbReference type="EMBL" id="CAJOBP010113928">
    <property type="protein sequence ID" value="CAF5009262.1"/>
    <property type="molecule type" value="Genomic_DNA"/>
</dbReference>
<dbReference type="SUPFAM" id="SSF51445">
    <property type="entry name" value="(Trans)glycosidases"/>
    <property type="match status" value="1"/>
</dbReference>
<feature type="non-terminal residue" evidence="2">
    <location>
        <position position="49"/>
    </location>
</feature>
<dbReference type="InterPro" id="IPR017853">
    <property type="entry name" value="GH"/>
</dbReference>
<evidence type="ECO:0000313" key="3">
    <source>
        <dbReference type="Proteomes" id="UP000663873"/>
    </source>
</evidence>
<dbReference type="Proteomes" id="UP000663873">
    <property type="component" value="Unassembled WGS sequence"/>
</dbReference>
<comment type="caution">
    <text evidence="2">The sequence shown here is derived from an EMBL/GenBank/DDBJ whole genome shotgun (WGS) entry which is preliminary data.</text>
</comment>
<organism evidence="2 3">
    <name type="scientific">Rotaria socialis</name>
    <dbReference type="NCBI Taxonomy" id="392032"/>
    <lineage>
        <taxon>Eukaryota</taxon>
        <taxon>Metazoa</taxon>
        <taxon>Spiralia</taxon>
        <taxon>Gnathifera</taxon>
        <taxon>Rotifera</taxon>
        <taxon>Eurotatoria</taxon>
        <taxon>Bdelloidea</taxon>
        <taxon>Philodinida</taxon>
        <taxon>Philodinidae</taxon>
        <taxon>Rotaria</taxon>
    </lineage>
</organism>
<accession>A0A822B1Y1</accession>
<evidence type="ECO:0000313" key="2">
    <source>
        <dbReference type="EMBL" id="CAF5009262.1"/>
    </source>
</evidence>
<reference evidence="2" key="1">
    <citation type="submission" date="2021-02" db="EMBL/GenBank/DDBJ databases">
        <authorList>
            <person name="Nowell W R."/>
        </authorList>
    </citation>
    <scope>NUCLEOTIDE SEQUENCE</scope>
</reference>
<comment type="similarity">
    <text evidence="1">Belongs to the glycosyl hydrolase 13 family.</text>
</comment>
<name>A0A822B1Y1_9BILA</name>